<dbReference type="Pfam" id="PF14299">
    <property type="entry name" value="PP2"/>
    <property type="match status" value="1"/>
</dbReference>
<keyword evidence="2" id="KW-1185">Reference proteome</keyword>
<dbReference type="Proteomes" id="UP000215914">
    <property type="component" value="Chromosome 7"/>
</dbReference>
<reference evidence="2" key="1">
    <citation type="journal article" date="2017" name="Nature">
        <title>The sunflower genome provides insights into oil metabolism, flowering and Asterid evolution.</title>
        <authorList>
            <person name="Badouin H."/>
            <person name="Gouzy J."/>
            <person name="Grassa C.J."/>
            <person name="Murat F."/>
            <person name="Staton S.E."/>
            <person name="Cottret L."/>
            <person name="Lelandais-Briere C."/>
            <person name="Owens G.L."/>
            <person name="Carrere S."/>
            <person name="Mayjonade B."/>
            <person name="Legrand L."/>
            <person name="Gill N."/>
            <person name="Kane N.C."/>
            <person name="Bowers J.E."/>
            <person name="Hubner S."/>
            <person name="Bellec A."/>
            <person name="Berard A."/>
            <person name="Berges H."/>
            <person name="Blanchet N."/>
            <person name="Boniface M.C."/>
            <person name="Brunel D."/>
            <person name="Catrice O."/>
            <person name="Chaidir N."/>
            <person name="Claudel C."/>
            <person name="Donnadieu C."/>
            <person name="Faraut T."/>
            <person name="Fievet G."/>
            <person name="Helmstetter N."/>
            <person name="King M."/>
            <person name="Knapp S.J."/>
            <person name="Lai Z."/>
            <person name="Le Paslier M.C."/>
            <person name="Lippi Y."/>
            <person name="Lorenzon L."/>
            <person name="Mandel J.R."/>
            <person name="Marage G."/>
            <person name="Marchand G."/>
            <person name="Marquand E."/>
            <person name="Bret-Mestries E."/>
            <person name="Morien E."/>
            <person name="Nambeesan S."/>
            <person name="Nguyen T."/>
            <person name="Pegot-Espagnet P."/>
            <person name="Pouilly N."/>
            <person name="Raftis F."/>
            <person name="Sallet E."/>
            <person name="Schiex T."/>
            <person name="Thomas J."/>
            <person name="Vandecasteele C."/>
            <person name="Vares D."/>
            <person name="Vear F."/>
            <person name="Vautrin S."/>
            <person name="Crespi M."/>
            <person name="Mangin B."/>
            <person name="Burke J.M."/>
            <person name="Salse J."/>
            <person name="Munos S."/>
            <person name="Vincourt P."/>
            <person name="Rieseberg L.H."/>
            <person name="Langlade N.B."/>
        </authorList>
    </citation>
    <scope>NUCLEOTIDE SEQUENCE [LARGE SCALE GENOMIC DNA]</scope>
    <source>
        <strain evidence="2">cv. SF193</strain>
    </source>
</reference>
<dbReference type="PANTHER" id="PTHR32278:SF15">
    <property type="entry name" value="F-BOX PROTEIN PP2-B13-RELATED"/>
    <property type="match status" value="1"/>
</dbReference>
<name>A0A251UDI4_HELAN</name>
<proteinExistence type="predicted"/>
<organism evidence="1 2">
    <name type="scientific">Helianthus annuus</name>
    <name type="common">Common sunflower</name>
    <dbReference type="NCBI Taxonomy" id="4232"/>
    <lineage>
        <taxon>Eukaryota</taxon>
        <taxon>Viridiplantae</taxon>
        <taxon>Streptophyta</taxon>
        <taxon>Embryophyta</taxon>
        <taxon>Tracheophyta</taxon>
        <taxon>Spermatophyta</taxon>
        <taxon>Magnoliopsida</taxon>
        <taxon>eudicotyledons</taxon>
        <taxon>Gunneridae</taxon>
        <taxon>Pentapetalae</taxon>
        <taxon>asterids</taxon>
        <taxon>campanulids</taxon>
        <taxon>Asterales</taxon>
        <taxon>Asteraceae</taxon>
        <taxon>Asteroideae</taxon>
        <taxon>Heliantheae alliance</taxon>
        <taxon>Heliantheae</taxon>
        <taxon>Helianthus</taxon>
    </lineage>
</organism>
<dbReference type="AlphaFoldDB" id="A0A251UDI4"/>
<dbReference type="InParanoid" id="A0A251UDI4"/>
<gene>
    <name evidence="1" type="ORF">HannXRQ_Chr07g0201141</name>
</gene>
<evidence type="ECO:0000313" key="1">
    <source>
        <dbReference type="EMBL" id="OTG21164.1"/>
    </source>
</evidence>
<evidence type="ECO:0000313" key="2">
    <source>
        <dbReference type="Proteomes" id="UP000215914"/>
    </source>
</evidence>
<dbReference type="EMBL" id="CM007896">
    <property type="protein sequence ID" value="OTG21164.1"/>
    <property type="molecule type" value="Genomic_DNA"/>
</dbReference>
<sequence length="241" mass="27916">MSKTPGINNSIEKYEDLYHTFSKGILLQKGKVLFSLGSNGERNEMISARMFLYKNHTSCKYRSLQESRFPKVVEVFDTLKLKIPIKITTQFLSPGVKYGAYIIFKFHTYFEVLLESFSRYHCGTESIYVEGIEFRDVKNEEVEQVKETLNSDSNTDQCLSLKEVNTKKHLMLSAVEVLYESANLKHFHVHPSVKSRRLSYHDNTNFVSSAKFKVRCCHMIQFTRVTLFISFQKTVSGCTAR</sequence>
<accession>A0A251UDI4</accession>
<dbReference type="InterPro" id="IPR025886">
    <property type="entry name" value="PP2-like"/>
</dbReference>
<dbReference type="PANTHER" id="PTHR32278">
    <property type="entry name" value="F-BOX DOMAIN-CONTAINING PROTEIN"/>
    <property type="match status" value="1"/>
</dbReference>
<protein>
    <submittedName>
        <fullName evidence="1">Putative phloem protein 2-like protein</fullName>
    </submittedName>
</protein>